<evidence type="ECO:0000256" key="13">
    <source>
        <dbReference type="ARBA" id="ARBA00033392"/>
    </source>
</evidence>
<comment type="subunit">
    <text evidence="4 15 17">Homodimer.</text>
</comment>
<evidence type="ECO:0000256" key="10">
    <source>
        <dbReference type="ARBA" id="ARBA00022691"/>
    </source>
</evidence>
<sequence>MNIKLLSLFPEILEAYFSASIMKRAVGKGLVSFELVNIRDYAYDRHRKCDDEVFGGGAGMLMKPEPLDRALEAAGSPELRTIYVTPSGRLFNQAMAADLAREENLVILCGRYEGIDQRVIDTRVTDVVSIGDYVLSSGEVAAMVLVDAIYRLVPGVISGESLSEESFSAGLLEYPQYTRPEEYATMHVPEVLVSGNHATIARWRLKASLIKTLAYRPELLHTIDLSGEVGRLLKEVIDEGGENEPRTANSGGTGKN</sequence>
<comment type="function">
    <text evidence="1 15 17">Specifically methylates guanosine-37 in various tRNAs.</text>
</comment>
<evidence type="ECO:0000256" key="2">
    <source>
        <dbReference type="ARBA" id="ARBA00004496"/>
    </source>
</evidence>
<dbReference type="InterPro" id="IPR023148">
    <property type="entry name" value="tRNA_m1G_MeTrfase_C_sf"/>
</dbReference>
<accession>A0A3P3XMM0</accession>
<dbReference type="NCBIfam" id="TIGR00088">
    <property type="entry name" value="trmD"/>
    <property type="match status" value="1"/>
</dbReference>
<dbReference type="Pfam" id="PF01746">
    <property type="entry name" value="tRNA_m1G_MT"/>
    <property type="match status" value="1"/>
</dbReference>
<evidence type="ECO:0000256" key="8">
    <source>
        <dbReference type="ARBA" id="ARBA00022603"/>
    </source>
</evidence>
<evidence type="ECO:0000259" key="18">
    <source>
        <dbReference type="Pfam" id="PF01746"/>
    </source>
</evidence>
<evidence type="ECO:0000256" key="3">
    <source>
        <dbReference type="ARBA" id="ARBA00007630"/>
    </source>
</evidence>
<dbReference type="FunFam" id="3.40.1280.10:FF:000001">
    <property type="entry name" value="tRNA (guanine-N(1)-)-methyltransferase"/>
    <property type="match status" value="1"/>
</dbReference>
<dbReference type="GO" id="GO:0002939">
    <property type="term" value="P:tRNA N1-guanine methylation"/>
    <property type="evidence" value="ECO:0007669"/>
    <property type="project" value="TreeGrafter"/>
</dbReference>
<protein>
    <recommendedName>
        <fullName evidence="6 15">tRNA (guanine-N(1)-)-methyltransferase</fullName>
        <ecNumber evidence="5 15">2.1.1.228</ecNumber>
    </recommendedName>
    <alternativeName>
        <fullName evidence="12 15">M1G-methyltransferase</fullName>
    </alternativeName>
    <alternativeName>
        <fullName evidence="13 15">tRNA [GM37] methyltransferase</fullName>
    </alternativeName>
</protein>
<comment type="subcellular location">
    <subcellularLocation>
        <location evidence="2 15 17">Cytoplasm</location>
    </subcellularLocation>
</comment>
<keyword evidence="10 15" id="KW-0949">S-adenosyl-L-methionine</keyword>
<dbReference type="GO" id="GO:0005829">
    <property type="term" value="C:cytosol"/>
    <property type="evidence" value="ECO:0007669"/>
    <property type="project" value="TreeGrafter"/>
</dbReference>
<dbReference type="InterPro" id="IPR029026">
    <property type="entry name" value="tRNA_m1G_MTases_N"/>
</dbReference>
<dbReference type="Gene3D" id="1.10.1270.20">
    <property type="entry name" value="tRNA(m1g37)methyltransferase, domain 2"/>
    <property type="match status" value="1"/>
</dbReference>
<dbReference type="InterPro" id="IPR029028">
    <property type="entry name" value="Alpha/beta_knot_MTases"/>
</dbReference>
<dbReference type="SUPFAM" id="SSF75217">
    <property type="entry name" value="alpha/beta knot"/>
    <property type="match status" value="1"/>
</dbReference>
<evidence type="ECO:0000256" key="12">
    <source>
        <dbReference type="ARBA" id="ARBA00029736"/>
    </source>
</evidence>
<dbReference type="FunFam" id="1.10.1270.20:FF:000001">
    <property type="entry name" value="tRNA (guanine-N(1)-)-methyltransferase"/>
    <property type="match status" value="1"/>
</dbReference>
<keyword evidence="11 15" id="KW-0819">tRNA processing</keyword>
<evidence type="ECO:0000256" key="5">
    <source>
        <dbReference type="ARBA" id="ARBA00012807"/>
    </source>
</evidence>
<comment type="catalytic activity">
    <reaction evidence="14 15 17">
        <text>guanosine(37) in tRNA + S-adenosyl-L-methionine = N(1)-methylguanosine(37) in tRNA + S-adenosyl-L-homocysteine + H(+)</text>
        <dbReference type="Rhea" id="RHEA:36899"/>
        <dbReference type="Rhea" id="RHEA-COMP:10145"/>
        <dbReference type="Rhea" id="RHEA-COMP:10147"/>
        <dbReference type="ChEBI" id="CHEBI:15378"/>
        <dbReference type="ChEBI" id="CHEBI:57856"/>
        <dbReference type="ChEBI" id="CHEBI:59789"/>
        <dbReference type="ChEBI" id="CHEBI:73542"/>
        <dbReference type="ChEBI" id="CHEBI:74269"/>
        <dbReference type="EC" id="2.1.1.228"/>
    </reaction>
</comment>
<organism evidence="19">
    <name type="scientific">uncultured spirochete</name>
    <dbReference type="NCBI Taxonomy" id="156406"/>
    <lineage>
        <taxon>Bacteria</taxon>
        <taxon>Pseudomonadati</taxon>
        <taxon>Spirochaetota</taxon>
        <taxon>Spirochaetia</taxon>
        <taxon>Spirochaetales</taxon>
        <taxon>environmental samples</taxon>
    </lineage>
</organism>
<evidence type="ECO:0000256" key="6">
    <source>
        <dbReference type="ARBA" id="ARBA00014679"/>
    </source>
</evidence>
<dbReference type="PANTHER" id="PTHR46417">
    <property type="entry name" value="TRNA (GUANINE-N(1)-)-METHYLTRANSFERASE"/>
    <property type="match status" value="1"/>
</dbReference>
<dbReference type="PANTHER" id="PTHR46417:SF1">
    <property type="entry name" value="TRNA (GUANINE-N(1)-)-METHYLTRANSFERASE"/>
    <property type="match status" value="1"/>
</dbReference>
<evidence type="ECO:0000256" key="16">
    <source>
        <dbReference type="PIRSR" id="PIRSR000386-1"/>
    </source>
</evidence>
<keyword evidence="9 15" id="KW-0808">Transferase</keyword>
<evidence type="ECO:0000313" key="19">
    <source>
        <dbReference type="EMBL" id="SLM17537.1"/>
    </source>
</evidence>
<evidence type="ECO:0000256" key="14">
    <source>
        <dbReference type="ARBA" id="ARBA00047783"/>
    </source>
</evidence>
<keyword evidence="8 15" id="KW-0489">Methyltransferase</keyword>
<evidence type="ECO:0000256" key="15">
    <source>
        <dbReference type="HAMAP-Rule" id="MF_00605"/>
    </source>
</evidence>
<feature type="binding site" evidence="15 16">
    <location>
        <begin position="130"/>
        <end position="135"/>
    </location>
    <ligand>
        <name>S-adenosyl-L-methionine</name>
        <dbReference type="ChEBI" id="CHEBI:59789"/>
    </ligand>
</feature>
<dbReference type="HAMAP" id="MF_00605">
    <property type="entry name" value="TrmD"/>
    <property type="match status" value="1"/>
</dbReference>
<dbReference type="InterPro" id="IPR016009">
    <property type="entry name" value="tRNA_MeTrfase_TRMD/TRM10"/>
</dbReference>
<dbReference type="InterPro" id="IPR002649">
    <property type="entry name" value="tRNA_m1G_MeTrfase_TrmD"/>
</dbReference>
<feature type="binding site" evidence="15 16">
    <location>
        <position position="110"/>
    </location>
    <ligand>
        <name>S-adenosyl-L-methionine</name>
        <dbReference type="ChEBI" id="CHEBI:59789"/>
    </ligand>
</feature>
<evidence type="ECO:0000256" key="9">
    <source>
        <dbReference type="ARBA" id="ARBA00022679"/>
    </source>
</evidence>
<dbReference type="GO" id="GO:0052906">
    <property type="term" value="F:tRNA (guanine(37)-N1)-methyltransferase activity"/>
    <property type="evidence" value="ECO:0007669"/>
    <property type="project" value="UniProtKB-UniRule"/>
</dbReference>
<evidence type="ECO:0000256" key="7">
    <source>
        <dbReference type="ARBA" id="ARBA00022490"/>
    </source>
</evidence>
<comment type="similarity">
    <text evidence="3 15 17">Belongs to the RNA methyltransferase TrmD family.</text>
</comment>
<evidence type="ECO:0000256" key="4">
    <source>
        <dbReference type="ARBA" id="ARBA00011738"/>
    </source>
</evidence>
<proteinExistence type="inferred from homology"/>
<dbReference type="Gene3D" id="3.40.1280.10">
    <property type="match status" value="1"/>
</dbReference>
<dbReference type="EC" id="2.1.1.228" evidence="5 15"/>
<dbReference type="CDD" id="cd18080">
    <property type="entry name" value="TrmD-like"/>
    <property type="match status" value="1"/>
</dbReference>
<dbReference type="AlphaFoldDB" id="A0A3P3XMM0"/>
<dbReference type="NCBIfam" id="NF000648">
    <property type="entry name" value="PRK00026.1"/>
    <property type="match status" value="1"/>
</dbReference>
<dbReference type="PIRSF" id="PIRSF000386">
    <property type="entry name" value="tRNA_mtase"/>
    <property type="match status" value="1"/>
</dbReference>
<reference evidence="19" key="1">
    <citation type="submission" date="2017-02" db="EMBL/GenBank/DDBJ databases">
        <authorList>
            <person name="Regsiter A."/>
            <person name="William W."/>
        </authorList>
    </citation>
    <scope>NUCLEOTIDE SEQUENCE</scope>
    <source>
        <strain evidence="19">BdmA 4</strain>
    </source>
</reference>
<gene>
    <name evidence="15 19" type="primary">trmD</name>
    <name evidence="19" type="ORF">SPIRO4BDMA_40106</name>
</gene>
<name>A0A3P3XMM0_9SPIR</name>
<keyword evidence="7 15" id="KW-0963">Cytoplasm</keyword>
<dbReference type="EMBL" id="FWDO01000004">
    <property type="protein sequence ID" value="SLM17537.1"/>
    <property type="molecule type" value="Genomic_DNA"/>
</dbReference>
<feature type="domain" description="tRNA methyltransferase TRMD/TRM10-type" evidence="18">
    <location>
        <begin position="1"/>
        <end position="221"/>
    </location>
</feature>
<evidence type="ECO:0000256" key="11">
    <source>
        <dbReference type="ARBA" id="ARBA00022694"/>
    </source>
</evidence>
<evidence type="ECO:0000256" key="17">
    <source>
        <dbReference type="RuleBase" id="RU003464"/>
    </source>
</evidence>
<evidence type="ECO:0000256" key="1">
    <source>
        <dbReference type="ARBA" id="ARBA00002634"/>
    </source>
</evidence>